<comment type="caution">
    <text evidence="1">The sequence shown here is derived from an EMBL/GenBank/DDBJ whole genome shotgun (WGS) entry which is preliminary data.</text>
</comment>
<protein>
    <submittedName>
        <fullName evidence="1">Heme biosynthesis protein HemY</fullName>
    </submittedName>
</protein>
<name>A0A367M8K0_PSEAI</name>
<dbReference type="InterPro" id="IPR011990">
    <property type="entry name" value="TPR-like_helical_dom_sf"/>
</dbReference>
<dbReference type="GO" id="GO:0016020">
    <property type="term" value="C:membrane"/>
    <property type="evidence" value="ECO:0007669"/>
    <property type="project" value="InterPro"/>
</dbReference>
<dbReference type="Proteomes" id="UP000253594">
    <property type="component" value="Unassembled WGS sequence"/>
</dbReference>
<organism evidence="1 2">
    <name type="scientific">Pseudomonas aeruginosa</name>
    <dbReference type="NCBI Taxonomy" id="287"/>
    <lineage>
        <taxon>Bacteria</taxon>
        <taxon>Pseudomonadati</taxon>
        <taxon>Pseudomonadota</taxon>
        <taxon>Gammaproteobacteria</taxon>
        <taxon>Pseudomonadales</taxon>
        <taxon>Pseudomonadaceae</taxon>
        <taxon>Pseudomonas</taxon>
    </lineage>
</organism>
<dbReference type="Gene3D" id="1.25.40.10">
    <property type="entry name" value="Tetratricopeptide repeat domain"/>
    <property type="match status" value="1"/>
</dbReference>
<sequence length="272" mass="30641">LLNRAREREPDAQLLVGLTRAQLLINRGDYPQARNTLEELHGLQPQHRTVLRLMQQLYVTQHDWQALCVLLPELRKERVLKDSELRDLERRAWVASLQEAGERGLNEGETALQPLTQRWQNVPSALRADPAIVAGYAAQLLRLGAEEEAEEVLRHALKQGFDATLVQLYGQVRGRDPGKQLQAAEGWLKEHPNDPGLLLTLGRLCLINKLWGKAREYLEASLSFQRSAETCAELGRLLAQLGEVERSNQLFQEGLVLLDRRTPGLPVVVAGI</sequence>
<evidence type="ECO:0000313" key="2">
    <source>
        <dbReference type="Proteomes" id="UP000253594"/>
    </source>
</evidence>
<feature type="non-terminal residue" evidence="1">
    <location>
        <position position="1"/>
    </location>
</feature>
<dbReference type="EMBL" id="QORE01000673">
    <property type="protein sequence ID" value="RCI73243.1"/>
    <property type="molecule type" value="Genomic_DNA"/>
</dbReference>
<evidence type="ECO:0000313" key="1">
    <source>
        <dbReference type="EMBL" id="RCI73243.1"/>
    </source>
</evidence>
<gene>
    <name evidence="1" type="ORF">DT376_19395</name>
</gene>
<dbReference type="InterPro" id="IPR005254">
    <property type="entry name" value="Heme_biosyn_assoc_TPR_pro"/>
</dbReference>
<dbReference type="AlphaFoldDB" id="A0A367M8K0"/>
<dbReference type="GO" id="GO:0042168">
    <property type="term" value="P:heme metabolic process"/>
    <property type="evidence" value="ECO:0007669"/>
    <property type="project" value="InterPro"/>
</dbReference>
<dbReference type="SUPFAM" id="SSF48452">
    <property type="entry name" value="TPR-like"/>
    <property type="match status" value="1"/>
</dbReference>
<dbReference type="NCBIfam" id="TIGR00540">
    <property type="entry name" value="TPR_hemY_coli"/>
    <property type="match status" value="1"/>
</dbReference>
<proteinExistence type="predicted"/>
<accession>A0A367M8K0</accession>
<reference evidence="1 2" key="1">
    <citation type="submission" date="2018-07" db="EMBL/GenBank/DDBJ databases">
        <title>Mechanisms of high-level aminoglycoside resistance among Gram-negative pathogens in Brazil.</title>
        <authorList>
            <person name="Ballaben A.S."/>
            <person name="Darini A.L.C."/>
            <person name="Doi Y."/>
        </authorList>
    </citation>
    <scope>NUCLEOTIDE SEQUENCE [LARGE SCALE GENOMIC DNA]</scope>
    <source>
        <strain evidence="1 2">B2-305</strain>
    </source>
</reference>